<organism evidence="2 3">
    <name type="scientific">Chloroflexus aurantiacus (strain ATCC 29366 / DSM 635 / J-10-fl)</name>
    <dbReference type="NCBI Taxonomy" id="324602"/>
    <lineage>
        <taxon>Bacteria</taxon>
        <taxon>Bacillati</taxon>
        <taxon>Chloroflexota</taxon>
        <taxon>Chloroflexia</taxon>
        <taxon>Chloroflexales</taxon>
        <taxon>Chloroflexineae</taxon>
        <taxon>Chloroflexaceae</taxon>
        <taxon>Chloroflexus</taxon>
    </lineage>
</organism>
<accession>A9WBV1</accession>
<dbReference type="InParanoid" id="A9WBV1"/>
<name>A9WBV1_CHLAA</name>
<dbReference type="eggNOG" id="ENOG50319N3">
    <property type="taxonomic scope" value="Bacteria"/>
</dbReference>
<feature type="transmembrane region" description="Helical" evidence="1">
    <location>
        <begin position="198"/>
        <end position="215"/>
    </location>
</feature>
<keyword evidence="3" id="KW-1185">Reference proteome</keyword>
<dbReference type="KEGG" id="cau:Caur_3725"/>
<keyword evidence="1" id="KW-1133">Transmembrane helix</keyword>
<dbReference type="HOGENOM" id="CLU_102452_0_0_0"/>
<gene>
    <name evidence="2" type="ordered locus">Caur_3725</name>
</gene>
<evidence type="ECO:0000256" key="1">
    <source>
        <dbReference type="SAM" id="Phobius"/>
    </source>
</evidence>
<dbReference type="PATRIC" id="fig|324602.8.peg.4182"/>
<keyword evidence="1" id="KW-0472">Membrane</keyword>
<protein>
    <submittedName>
        <fullName evidence="2">Uncharacterized protein</fullName>
    </submittedName>
</protein>
<feature type="transmembrane region" description="Helical" evidence="1">
    <location>
        <begin position="166"/>
        <end position="186"/>
    </location>
</feature>
<dbReference type="RefSeq" id="WP_012259556.1">
    <property type="nucleotide sequence ID" value="NC_010175.1"/>
</dbReference>
<feature type="transmembrane region" description="Helical" evidence="1">
    <location>
        <begin position="70"/>
        <end position="96"/>
    </location>
</feature>
<dbReference type="EnsemblBacteria" id="ABY36903">
    <property type="protein sequence ID" value="ABY36903"/>
    <property type="gene ID" value="Caur_3725"/>
</dbReference>
<feature type="transmembrane region" description="Helical" evidence="1">
    <location>
        <begin position="27"/>
        <end position="50"/>
    </location>
</feature>
<feature type="transmembrane region" description="Helical" evidence="1">
    <location>
        <begin position="103"/>
        <end position="120"/>
    </location>
</feature>
<feature type="transmembrane region" description="Helical" evidence="1">
    <location>
        <begin position="140"/>
        <end position="159"/>
    </location>
</feature>
<keyword evidence="1" id="KW-0812">Transmembrane</keyword>
<reference evidence="3" key="1">
    <citation type="journal article" date="2011" name="BMC Genomics">
        <title>Complete genome sequence of the filamentous anoxygenic phototrophic bacterium Chloroflexus aurantiacus.</title>
        <authorList>
            <person name="Tang K.H."/>
            <person name="Barry K."/>
            <person name="Chertkov O."/>
            <person name="Dalin E."/>
            <person name="Han C.S."/>
            <person name="Hauser L.J."/>
            <person name="Honchak B.M."/>
            <person name="Karbach L.E."/>
            <person name="Land M.L."/>
            <person name="Lapidus A."/>
            <person name="Larimer F.W."/>
            <person name="Mikhailova N."/>
            <person name="Pitluck S."/>
            <person name="Pierson B.K."/>
            <person name="Blankenship R.E."/>
        </authorList>
    </citation>
    <scope>NUCLEOTIDE SEQUENCE [LARGE SCALE GENOMIC DNA]</scope>
    <source>
        <strain evidence="3">ATCC 29366 / DSM 635 / J-10-fl</strain>
    </source>
</reference>
<evidence type="ECO:0000313" key="3">
    <source>
        <dbReference type="Proteomes" id="UP000002008"/>
    </source>
</evidence>
<dbReference type="Proteomes" id="UP000002008">
    <property type="component" value="Chromosome"/>
</dbReference>
<evidence type="ECO:0000313" key="2">
    <source>
        <dbReference type="EMBL" id="ABY36903.1"/>
    </source>
</evidence>
<sequence>MKLLHMENRIERKVVASLRLQWQRNRYLLGSAALIVACCVTVVWLAARLWHIDPIILLRDVYIVVGAEPYAGLMSNIGLLGWCVAATVWSITVYLLHPHRADPRYGLAISAGVITAILLIDDGWMLHEYLLPQLTGLSEKVFLAGYALLAITFAGYALPRMLQTDYLLAGIAAGCLAASYLIDIVLPFTPRHTLYEDVAKLSGIIFWAAYALSVFREVAKTQRGRLA</sequence>
<dbReference type="AlphaFoldDB" id="A9WBV1"/>
<dbReference type="EMBL" id="CP000909">
    <property type="protein sequence ID" value="ABY36903.1"/>
    <property type="molecule type" value="Genomic_DNA"/>
</dbReference>
<proteinExistence type="predicted"/>